<sequence>MHKSFGSTEFLNGKAAFRNTLQIAAGPIDLAWHHCATTSDFLGDFFALRRIALQHDYNEARHGIGYLVNELLENAVKFRSSGDILVESSLDDDRFEVKITNMVDSKTAARFQKMLVELTSRDPGDLLIERIEANAAASNSSGSGLGLLTLMSDYGARLGWAFDDTAVVDRIRLETFAALDLP</sequence>
<name>A0A101KQT8_RHILI</name>
<dbReference type="EMBL" id="LPWA01000120">
    <property type="protein sequence ID" value="KUM25315.1"/>
    <property type="molecule type" value="Genomic_DNA"/>
</dbReference>
<dbReference type="NCBIfam" id="NF047703">
    <property type="entry name" value="slr1658_superfam"/>
    <property type="match status" value="1"/>
</dbReference>
<evidence type="ECO:0000313" key="1">
    <source>
        <dbReference type="EMBL" id="KUM25315.1"/>
    </source>
</evidence>
<protein>
    <submittedName>
        <fullName evidence="1">ATP-binding protein</fullName>
    </submittedName>
</protein>
<keyword evidence="1" id="KW-0067">ATP-binding</keyword>
<keyword evidence="1" id="KW-0547">Nucleotide-binding</keyword>
<reference evidence="1 2" key="1">
    <citation type="submission" date="2015-12" db="EMBL/GenBank/DDBJ databases">
        <title>Draft genome sequence of Mesorhizobium sp. UFLA 01-765, a multitolerant efficient symbiont and plant-growth promoting strain isolated from Zn-mining soil using Leucaena leucocephala as a trap plant.</title>
        <authorList>
            <person name="Rangel W.M."/>
            <person name="Thijs S."/>
            <person name="Longatti S.M."/>
            <person name="Moreira F.M."/>
            <person name="Weyens N."/>
            <person name="Vangronsveld J."/>
            <person name="Van Hamme J.D."/>
            <person name="Bottos E.M."/>
            <person name="Rineau F."/>
        </authorList>
    </citation>
    <scope>NUCLEOTIDE SEQUENCE [LARGE SCALE GENOMIC DNA]</scope>
    <source>
        <strain evidence="1 2">UFLA 01-765</strain>
    </source>
</reference>
<organism evidence="1 2">
    <name type="scientific">Rhizobium loti</name>
    <name type="common">Mesorhizobium loti</name>
    <dbReference type="NCBI Taxonomy" id="381"/>
    <lineage>
        <taxon>Bacteria</taxon>
        <taxon>Pseudomonadati</taxon>
        <taxon>Pseudomonadota</taxon>
        <taxon>Alphaproteobacteria</taxon>
        <taxon>Hyphomicrobiales</taxon>
        <taxon>Phyllobacteriaceae</taxon>
        <taxon>Mesorhizobium</taxon>
    </lineage>
</organism>
<gene>
    <name evidence="1" type="ORF">AU467_05105</name>
</gene>
<dbReference type="OrthoDB" id="5488639at2"/>
<accession>A0A101KQT8</accession>
<evidence type="ECO:0000313" key="2">
    <source>
        <dbReference type="Proteomes" id="UP000053176"/>
    </source>
</evidence>
<dbReference type="InterPro" id="IPR058084">
    <property type="entry name" value="Slr1658-like"/>
</dbReference>
<comment type="caution">
    <text evidence="1">The sequence shown here is derived from an EMBL/GenBank/DDBJ whole genome shotgun (WGS) entry which is preliminary data.</text>
</comment>
<dbReference type="AlphaFoldDB" id="A0A101KQT8"/>
<dbReference type="GO" id="GO:0005524">
    <property type="term" value="F:ATP binding"/>
    <property type="evidence" value="ECO:0007669"/>
    <property type="project" value="UniProtKB-KW"/>
</dbReference>
<proteinExistence type="predicted"/>
<dbReference type="Proteomes" id="UP000053176">
    <property type="component" value="Unassembled WGS sequence"/>
</dbReference>